<evidence type="ECO:0000259" key="2">
    <source>
        <dbReference type="PROSITE" id="PS50883"/>
    </source>
</evidence>
<feature type="transmembrane region" description="Helical" evidence="1">
    <location>
        <begin position="115"/>
        <end position="135"/>
    </location>
</feature>
<dbReference type="SMART" id="SM00052">
    <property type="entry name" value="EAL"/>
    <property type="match status" value="1"/>
</dbReference>
<feature type="transmembrane region" description="Helical" evidence="1">
    <location>
        <begin position="147"/>
        <end position="166"/>
    </location>
</feature>
<dbReference type="InterPro" id="IPR050706">
    <property type="entry name" value="Cyclic-di-GMP_PDE-like"/>
</dbReference>
<sequence>MNILTEFLAKLPTPLDWPYSLLFIALAFLLIHVAHSLFAAAAVSMEPGERSASAARYGSAVGCMCWALDLAGLFLNPQLPKQITLHYVLFALIVMNISTRLTMPPLIATHSPRRVVLQASLILAIGMTLGHLLLASSFGTLPSSLQTLPTLGAIALATGVCAVLSLRHRNARLRAQTASPITLPFYVKLAAACCILYLHTCLVAITGIQGTHQDITTSSLLSIAALLSLAVYVSLDHLMLMRRDCARNQQMNSSLALMHTMHPEPNSHAQQRISLIAERLPSLLNAQSLQLHFQPIQSIGAGATSVRLEALLRVHTLDLGRVSPESFFIACDRMQLATRADRIIIEQALSLSRPWSAHAHCKGISVNVGPQTLLEACFADWLASRYERNDWPTDWLQLELTEHAMIAKPKAIASAIQRLAAQGVPVVMDDFGAGYSSLGLLVELPITGIKCDRAFVSTLQQDPARQALLQHICNMAHALELSVTVEGVETEHDLALIRSLGADAIQGYVLAKPMSSADMDLWLSHSPRQALTWAAA</sequence>
<dbReference type="Proteomes" id="UP001410394">
    <property type="component" value="Unassembled WGS sequence"/>
</dbReference>
<gene>
    <name evidence="3" type="ORF">ABDB84_01695</name>
</gene>
<feature type="transmembrane region" description="Helical" evidence="1">
    <location>
        <begin position="220"/>
        <end position="241"/>
    </location>
</feature>
<feature type="transmembrane region" description="Helical" evidence="1">
    <location>
        <begin position="83"/>
        <end position="103"/>
    </location>
</feature>
<dbReference type="Gene3D" id="3.20.20.450">
    <property type="entry name" value="EAL domain"/>
    <property type="match status" value="1"/>
</dbReference>
<dbReference type="PROSITE" id="PS50883">
    <property type="entry name" value="EAL"/>
    <property type="match status" value="1"/>
</dbReference>
<comment type="caution">
    <text evidence="3">The sequence shown here is derived from an EMBL/GenBank/DDBJ whole genome shotgun (WGS) entry which is preliminary data.</text>
</comment>
<keyword evidence="1" id="KW-0472">Membrane</keyword>
<evidence type="ECO:0000313" key="3">
    <source>
        <dbReference type="EMBL" id="MEN3067170.1"/>
    </source>
</evidence>
<evidence type="ECO:0000256" key="1">
    <source>
        <dbReference type="SAM" id="Phobius"/>
    </source>
</evidence>
<dbReference type="RefSeq" id="WP_345917938.1">
    <property type="nucleotide sequence ID" value="NZ_JBDIVE010000001.1"/>
</dbReference>
<keyword evidence="1" id="KW-1133">Transmembrane helix</keyword>
<feature type="transmembrane region" description="Helical" evidence="1">
    <location>
        <begin position="20"/>
        <end position="45"/>
    </location>
</feature>
<dbReference type="InterPro" id="IPR001633">
    <property type="entry name" value="EAL_dom"/>
</dbReference>
<name>A0ABU9YTW8_9RHOO</name>
<evidence type="ECO:0000313" key="4">
    <source>
        <dbReference type="Proteomes" id="UP001410394"/>
    </source>
</evidence>
<keyword evidence="1" id="KW-0812">Transmembrane</keyword>
<protein>
    <submittedName>
        <fullName evidence="3">EAL domain-containing protein</fullName>
    </submittedName>
</protein>
<dbReference type="PANTHER" id="PTHR33121">
    <property type="entry name" value="CYCLIC DI-GMP PHOSPHODIESTERASE PDEF"/>
    <property type="match status" value="1"/>
</dbReference>
<organism evidence="3 4">
    <name type="scientific">Uliginosibacterium sediminicola</name>
    <dbReference type="NCBI Taxonomy" id="2024550"/>
    <lineage>
        <taxon>Bacteria</taxon>
        <taxon>Pseudomonadati</taxon>
        <taxon>Pseudomonadota</taxon>
        <taxon>Betaproteobacteria</taxon>
        <taxon>Rhodocyclales</taxon>
        <taxon>Zoogloeaceae</taxon>
        <taxon>Uliginosibacterium</taxon>
    </lineage>
</organism>
<feature type="domain" description="EAL" evidence="2">
    <location>
        <begin position="273"/>
        <end position="527"/>
    </location>
</feature>
<proteinExistence type="predicted"/>
<dbReference type="PANTHER" id="PTHR33121:SF70">
    <property type="entry name" value="SIGNALING PROTEIN YKOW"/>
    <property type="match status" value="1"/>
</dbReference>
<dbReference type="EMBL" id="JBDIVE010000001">
    <property type="protein sequence ID" value="MEN3067170.1"/>
    <property type="molecule type" value="Genomic_DNA"/>
</dbReference>
<accession>A0ABU9YTW8</accession>
<dbReference type="InterPro" id="IPR035919">
    <property type="entry name" value="EAL_sf"/>
</dbReference>
<dbReference type="CDD" id="cd01948">
    <property type="entry name" value="EAL"/>
    <property type="match status" value="1"/>
</dbReference>
<dbReference type="Pfam" id="PF00563">
    <property type="entry name" value="EAL"/>
    <property type="match status" value="1"/>
</dbReference>
<reference evidence="3 4" key="1">
    <citation type="journal article" date="2018" name="Int. J. Syst. Evol. Microbiol.">
        <title>Uliginosibacterium sediminicola sp. nov., isolated from freshwater sediment.</title>
        <authorList>
            <person name="Hwang W.M."/>
            <person name="Kim S.M."/>
            <person name="Kang K."/>
            <person name="Ahn T.Y."/>
        </authorList>
    </citation>
    <scope>NUCLEOTIDE SEQUENCE [LARGE SCALE GENOMIC DNA]</scope>
    <source>
        <strain evidence="3 4">M1-21</strain>
    </source>
</reference>
<dbReference type="SUPFAM" id="SSF141868">
    <property type="entry name" value="EAL domain-like"/>
    <property type="match status" value="1"/>
</dbReference>
<feature type="transmembrane region" description="Helical" evidence="1">
    <location>
        <begin position="186"/>
        <end position="208"/>
    </location>
</feature>
<keyword evidence="4" id="KW-1185">Reference proteome</keyword>